<dbReference type="PROSITE" id="PS51257">
    <property type="entry name" value="PROKAR_LIPOPROTEIN"/>
    <property type="match status" value="1"/>
</dbReference>
<evidence type="ECO:0000256" key="2">
    <source>
        <dbReference type="SAM" id="SignalP"/>
    </source>
</evidence>
<feature type="signal peptide" evidence="2">
    <location>
        <begin position="1"/>
        <end position="22"/>
    </location>
</feature>
<evidence type="ECO:0000313" key="4">
    <source>
        <dbReference type="EMBL" id="MQY43054.1"/>
    </source>
</evidence>
<gene>
    <name evidence="4" type="ORF">GG681_10420</name>
</gene>
<keyword evidence="1 2" id="KW-0732">Signal</keyword>
<organism evidence="4 5">
    <name type="scientific">Tritonibacter aquimaris</name>
    <dbReference type="NCBI Taxonomy" id="2663379"/>
    <lineage>
        <taxon>Bacteria</taxon>
        <taxon>Pseudomonadati</taxon>
        <taxon>Pseudomonadota</taxon>
        <taxon>Alphaproteobacteria</taxon>
        <taxon>Rhodobacterales</taxon>
        <taxon>Paracoccaceae</taxon>
        <taxon>Tritonibacter</taxon>
    </lineage>
</organism>
<name>A0A844AXF8_9RHOB</name>
<dbReference type="AlphaFoldDB" id="A0A844AXF8"/>
<keyword evidence="5" id="KW-1185">Reference proteome</keyword>
<dbReference type="CDD" id="cd00118">
    <property type="entry name" value="LysM"/>
    <property type="match status" value="1"/>
</dbReference>
<dbReference type="Gene3D" id="3.10.350.10">
    <property type="entry name" value="LysM domain"/>
    <property type="match status" value="1"/>
</dbReference>
<sequence length="359" mass="39196">MKNFVAAATLGLGILAAQGAAAQSCGGVYTVQSGDSLSVIADHLYKDVGKWSAIHTQNISTIGPRPNAIRVGMRLNIPCIGGLPTGLEGGRAISEATPVAAQPVQIAAGNAAVRHKINLLTGDDFKPFSGKDLHNGGLITDLVNSAMTAADPERGFAIHWVDSWDSHFDPLLSNALLDIGFPWYRPNCDELPDSYRCANLYFSEPLFETLTLMFAAADRPIEYNTDEDLLGKVICRTKGYDTTIFDENGRNLLRDNKIELVIGDTHEQCFDMVLNGKVDALVLNEFGGRDKMSELGLNEKIQIVPQPISIQSHYIVVHKSHPEADALLAIVNDGVKQIRENGEYQRIVEDHMARIWAGF</sequence>
<dbReference type="SMART" id="SM00257">
    <property type="entry name" value="LysM"/>
    <property type="match status" value="1"/>
</dbReference>
<proteinExistence type="predicted"/>
<dbReference type="EMBL" id="WIXK01000005">
    <property type="protein sequence ID" value="MQY43054.1"/>
    <property type="molecule type" value="Genomic_DNA"/>
</dbReference>
<dbReference type="Proteomes" id="UP000436694">
    <property type="component" value="Unassembled WGS sequence"/>
</dbReference>
<dbReference type="PROSITE" id="PS51782">
    <property type="entry name" value="LYSM"/>
    <property type="match status" value="1"/>
</dbReference>
<dbReference type="SUPFAM" id="SSF53850">
    <property type="entry name" value="Periplasmic binding protein-like II"/>
    <property type="match status" value="1"/>
</dbReference>
<protein>
    <submittedName>
        <fullName evidence="4">Transporter substrate-binding domain-containing protein</fullName>
    </submittedName>
</protein>
<dbReference type="InterPro" id="IPR018392">
    <property type="entry name" value="LysM"/>
</dbReference>
<dbReference type="PANTHER" id="PTHR35936:SF25">
    <property type="entry name" value="ABC TRANSPORTER SUBSTRATE-BINDING PROTEIN"/>
    <property type="match status" value="1"/>
</dbReference>
<feature type="chain" id="PRO_5032867525" evidence="2">
    <location>
        <begin position="23"/>
        <end position="359"/>
    </location>
</feature>
<dbReference type="InterPro" id="IPR001638">
    <property type="entry name" value="Solute-binding_3/MltF_N"/>
</dbReference>
<dbReference type="Gene3D" id="3.40.190.10">
    <property type="entry name" value="Periplasmic binding protein-like II"/>
    <property type="match status" value="2"/>
</dbReference>
<dbReference type="InterPro" id="IPR036779">
    <property type="entry name" value="LysM_dom_sf"/>
</dbReference>
<evidence type="ECO:0000256" key="1">
    <source>
        <dbReference type="ARBA" id="ARBA00022729"/>
    </source>
</evidence>
<accession>A0A844AXF8</accession>
<dbReference type="RefSeq" id="WP_153547859.1">
    <property type="nucleotide sequence ID" value="NZ_WIXK01000005.1"/>
</dbReference>
<evidence type="ECO:0000313" key="5">
    <source>
        <dbReference type="Proteomes" id="UP000436694"/>
    </source>
</evidence>
<reference evidence="4 5" key="1">
    <citation type="submission" date="2019-10" db="EMBL/GenBank/DDBJ databases">
        <title>Epibacterium sp. nov., isolated from seawater.</title>
        <authorList>
            <person name="Zhang X."/>
            <person name="Li N."/>
        </authorList>
    </citation>
    <scope>NUCLEOTIDE SEQUENCE [LARGE SCALE GENOMIC DNA]</scope>
    <source>
        <strain evidence="4 5">SM1969</strain>
    </source>
</reference>
<dbReference type="PANTHER" id="PTHR35936">
    <property type="entry name" value="MEMBRANE-BOUND LYTIC MUREIN TRANSGLYCOSYLASE F"/>
    <property type="match status" value="1"/>
</dbReference>
<evidence type="ECO:0000259" key="3">
    <source>
        <dbReference type="PROSITE" id="PS51782"/>
    </source>
</evidence>
<dbReference type="SMART" id="SM00062">
    <property type="entry name" value="PBPb"/>
    <property type="match status" value="1"/>
</dbReference>
<comment type="caution">
    <text evidence="4">The sequence shown here is derived from an EMBL/GenBank/DDBJ whole genome shotgun (WGS) entry which is preliminary data.</text>
</comment>
<feature type="domain" description="LysM" evidence="3">
    <location>
        <begin position="27"/>
        <end position="77"/>
    </location>
</feature>